<feature type="domain" description="EGF-like" evidence="2">
    <location>
        <begin position="43"/>
        <end position="80"/>
    </location>
</feature>
<evidence type="ECO:0000259" key="2">
    <source>
        <dbReference type="PROSITE" id="PS50026"/>
    </source>
</evidence>
<dbReference type="EMBL" id="REGN01002359">
    <property type="protein sequence ID" value="RNA28645.1"/>
    <property type="molecule type" value="Genomic_DNA"/>
</dbReference>
<comment type="caution">
    <text evidence="3">The sequence shown here is derived from an EMBL/GenBank/DDBJ whole genome shotgun (WGS) entry which is preliminary data.</text>
</comment>
<sequence>MPKIFICEYGRPCGEDSCIWIDEWSSFVCKCQTGNVNLNKSCSENICQLNPCYNGGTCLNPNPENKICQCPKEYGGLLCQTKIVPTTVLT</sequence>
<dbReference type="Gene3D" id="2.10.25.10">
    <property type="entry name" value="Laminin"/>
    <property type="match status" value="1"/>
</dbReference>
<name>A0A3M7RZ72_BRAPC</name>
<comment type="caution">
    <text evidence="1">Lacks conserved residue(s) required for the propagation of feature annotation.</text>
</comment>
<dbReference type="PROSITE" id="PS50026">
    <property type="entry name" value="EGF_3"/>
    <property type="match status" value="1"/>
</dbReference>
<accession>A0A3M7RZ72</accession>
<gene>
    <name evidence="3" type="ORF">BpHYR1_012810</name>
</gene>
<reference evidence="3 4" key="1">
    <citation type="journal article" date="2018" name="Sci. Rep.">
        <title>Genomic signatures of local adaptation to the degree of environmental predictability in rotifers.</title>
        <authorList>
            <person name="Franch-Gras L."/>
            <person name="Hahn C."/>
            <person name="Garcia-Roger E.M."/>
            <person name="Carmona M.J."/>
            <person name="Serra M."/>
            <person name="Gomez A."/>
        </authorList>
    </citation>
    <scope>NUCLEOTIDE SEQUENCE [LARGE SCALE GENOMIC DNA]</scope>
    <source>
        <strain evidence="3">HYR1</strain>
    </source>
</reference>
<feature type="disulfide bond" evidence="1">
    <location>
        <begin position="70"/>
        <end position="79"/>
    </location>
</feature>
<evidence type="ECO:0000313" key="3">
    <source>
        <dbReference type="EMBL" id="RNA28645.1"/>
    </source>
</evidence>
<dbReference type="OrthoDB" id="430340at2759"/>
<proteinExistence type="predicted"/>
<dbReference type="AlphaFoldDB" id="A0A3M7RZ72"/>
<evidence type="ECO:0000256" key="1">
    <source>
        <dbReference type="PROSITE-ProRule" id="PRU00076"/>
    </source>
</evidence>
<evidence type="ECO:0000313" key="4">
    <source>
        <dbReference type="Proteomes" id="UP000276133"/>
    </source>
</evidence>
<keyword evidence="1" id="KW-0245">EGF-like domain</keyword>
<dbReference type="Proteomes" id="UP000276133">
    <property type="component" value="Unassembled WGS sequence"/>
</dbReference>
<dbReference type="PROSITE" id="PS00022">
    <property type="entry name" value="EGF_1"/>
    <property type="match status" value="1"/>
</dbReference>
<keyword evidence="1" id="KW-1015">Disulfide bond</keyword>
<dbReference type="InterPro" id="IPR000742">
    <property type="entry name" value="EGF"/>
</dbReference>
<organism evidence="3 4">
    <name type="scientific">Brachionus plicatilis</name>
    <name type="common">Marine rotifer</name>
    <name type="synonym">Brachionus muelleri</name>
    <dbReference type="NCBI Taxonomy" id="10195"/>
    <lineage>
        <taxon>Eukaryota</taxon>
        <taxon>Metazoa</taxon>
        <taxon>Spiralia</taxon>
        <taxon>Gnathifera</taxon>
        <taxon>Rotifera</taxon>
        <taxon>Eurotatoria</taxon>
        <taxon>Monogononta</taxon>
        <taxon>Pseudotrocha</taxon>
        <taxon>Ploima</taxon>
        <taxon>Brachionidae</taxon>
        <taxon>Brachionus</taxon>
    </lineage>
</organism>
<dbReference type="SUPFAM" id="SSF57196">
    <property type="entry name" value="EGF/Laminin"/>
    <property type="match status" value="1"/>
</dbReference>
<dbReference type="SMART" id="SM00181">
    <property type="entry name" value="EGF"/>
    <property type="match status" value="2"/>
</dbReference>
<dbReference type="STRING" id="10195.A0A3M7RZ72"/>
<protein>
    <submittedName>
        <fullName evidence="3">Neural-cadherin isoform X8</fullName>
    </submittedName>
</protein>
<keyword evidence="4" id="KW-1185">Reference proteome</keyword>